<keyword evidence="3 5" id="KW-0904">Protein phosphatase</keyword>
<evidence type="ECO:0000256" key="1">
    <source>
        <dbReference type="ARBA" id="ARBA00005750"/>
    </source>
</evidence>
<dbReference type="Proteomes" id="UP000242084">
    <property type="component" value="Chromosome 1"/>
</dbReference>
<gene>
    <name evidence="6" type="primary">ywqE_2</name>
    <name evidence="6" type="ORF">SAMEA4384403_02205</name>
</gene>
<evidence type="ECO:0000256" key="4">
    <source>
        <dbReference type="ARBA" id="ARBA00051722"/>
    </source>
</evidence>
<organism evidence="6 7">
    <name type="scientific">Mammaliicoccus stepanovicii</name>
    <dbReference type="NCBI Taxonomy" id="643214"/>
    <lineage>
        <taxon>Bacteria</taxon>
        <taxon>Bacillati</taxon>
        <taxon>Bacillota</taxon>
        <taxon>Bacilli</taxon>
        <taxon>Bacillales</taxon>
        <taxon>Staphylococcaceae</taxon>
        <taxon>Mammaliicoccus</taxon>
    </lineage>
</organism>
<dbReference type="EC" id="3.1.3.48" evidence="5"/>
<dbReference type="Pfam" id="PF19567">
    <property type="entry name" value="CpsB_CapC"/>
    <property type="match status" value="1"/>
</dbReference>
<accession>A0A240A5X2</accession>
<evidence type="ECO:0000256" key="3">
    <source>
        <dbReference type="ARBA" id="ARBA00022912"/>
    </source>
</evidence>
<dbReference type="SUPFAM" id="SSF89550">
    <property type="entry name" value="PHP domain-like"/>
    <property type="match status" value="1"/>
</dbReference>
<keyword evidence="2 5" id="KW-0378">Hydrolase</keyword>
<dbReference type="PANTHER" id="PTHR39181">
    <property type="entry name" value="TYROSINE-PROTEIN PHOSPHATASE YWQE"/>
    <property type="match status" value="1"/>
</dbReference>
<dbReference type="PANTHER" id="PTHR39181:SF1">
    <property type="entry name" value="TYROSINE-PROTEIN PHOSPHATASE YWQE"/>
    <property type="match status" value="1"/>
</dbReference>
<dbReference type="Gene3D" id="3.20.20.140">
    <property type="entry name" value="Metal-dependent hydrolases"/>
    <property type="match status" value="1"/>
</dbReference>
<dbReference type="AlphaFoldDB" id="A0A240A5X2"/>
<evidence type="ECO:0000256" key="2">
    <source>
        <dbReference type="ARBA" id="ARBA00022801"/>
    </source>
</evidence>
<dbReference type="InterPro" id="IPR016667">
    <property type="entry name" value="Caps_polysacc_synth_CpsB/CapC"/>
</dbReference>
<dbReference type="GO" id="GO:0004725">
    <property type="term" value="F:protein tyrosine phosphatase activity"/>
    <property type="evidence" value="ECO:0007669"/>
    <property type="project" value="UniProtKB-UniRule"/>
</dbReference>
<evidence type="ECO:0000256" key="5">
    <source>
        <dbReference type="PIRNR" id="PIRNR016557"/>
    </source>
</evidence>
<protein>
    <recommendedName>
        <fullName evidence="5">Tyrosine-protein phosphatase</fullName>
        <ecNumber evidence="5">3.1.3.48</ecNumber>
    </recommendedName>
</protein>
<evidence type="ECO:0000313" key="6">
    <source>
        <dbReference type="EMBL" id="SNV78296.1"/>
    </source>
</evidence>
<dbReference type="GO" id="GO:0030145">
    <property type="term" value="F:manganese ion binding"/>
    <property type="evidence" value="ECO:0007669"/>
    <property type="project" value="UniProtKB-UniRule"/>
</dbReference>
<dbReference type="OrthoDB" id="9788539at2"/>
<keyword evidence="7" id="KW-1185">Reference proteome</keyword>
<dbReference type="KEGG" id="sste:SAMEA4384403_2205"/>
<evidence type="ECO:0000313" key="7">
    <source>
        <dbReference type="Proteomes" id="UP000242084"/>
    </source>
</evidence>
<comment type="similarity">
    <text evidence="1 5">Belongs to the metallo-dependent hydrolases superfamily. CpsB/CapC family.</text>
</comment>
<dbReference type="RefSeq" id="WP_095089555.1">
    <property type="nucleotide sequence ID" value="NZ_BMDM01000001.1"/>
</dbReference>
<sequence length="255" mass="29422">MIDIHNHLLVGVDDGPSHDDEMMSLLKQAKEQGITGIVLTPHHLHPRFKSNHFENIVQKITQLKQREDIKQLGIELYPGQEIRLNGQIYEDIEKGRICGINSSQYLLIELPSNELPHYTKSCIYRLQTMGYIPIIVHPERNKVIAKDINLLFELINGGALSQITASSLTGVLGKKIQTTSIRMIEHNLIHFIASDAHHVKTRPFRLAELFKTRELRCLEEEIEYLLNNNKEMINNKVIKTKRPIKYIKKKHLGLF</sequence>
<name>A0A240A5X2_9STAP</name>
<dbReference type="InterPro" id="IPR016195">
    <property type="entry name" value="Pol/histidinol_Pase-like"/>
</dbReference>
<dbReference type="EMBL" id="LT906462">
    <property type="protein sequence ID" value="SNV78296.1"/>
    <property type="molecule type" value="Genomic_DNA"/>
</dbReference>
<comment type="catalytic activity">
    <reaction evidence="4 5">
        <text>O-phospho-L-tyrosyl-[protein] + H2O = L-tyrosyl-[protein] + phosphate</text>
        <dbReference type="Rhea" id="RHEA:10684"/>
        <dbReference type="Rhea" id="RHEA-COMP:10136"/>
        <dbReference type="Rhea" id="RHEA-COMP:20101"/>
        <dbReference type="ChEBI" id="CHEBI:15377"/>
        <dbReference type="ChEBI" id="CHEBI:43474"/>
        <dbReference type="ChEBI" id="CHEBI:46858"/>
        <dbReference type="ChEBI" id="CHEBI:61978"/>
        <dbReference type="EC" id="3.1.3.48"/>
    </reaction>
</comment>
<proteinExistence type="inferred from homology"/>
<reference evidence="6 7" key="1">
    <citation type="submission" date="2017-06" db="EMBL/GenBank/DDBJ databases">
        <authorList>
            <consortium name="Pathogen Informatics"/>
        </authorList>
    </citation>
    <scope>NUCLEOTIDE SEQUENCE [LARGE SCALE GENOMIC DNA]</scope>
    <source>
        <strain evidence="6 7">NCTC13839</strain>
    </source>
</reference>
<dbReference type="PIRSF" id="PIRSF016557">
    <property type="entry name" value="Caps_synth_CpsB"/>
    <property type="match status" value="1"/>
</dbReference>